<keyword evidence="2" id="KW-1185">Reference proteome</keyword>
<organism evidence="1 2">
    <name type="scientific">Saezia sanguinis</name>
    <dbReference type="NCBI Taxonomy" id="1965230"/>
    <lineage>
        <taxon>Bacteria</taxon>
        <taxon>Pseudomonadati</taxon>
        <taxon>Pseudomonadota</taxon>
        <taxon>Betaproteobacteria</taxon>
        <taxon>Burkholderiales</taxon>
        <taxon>Saeziaceae</taxon>
        <taxon>Saezia</taxon>
    </lineage>
</organism>
<name>A0A433SHM1_9BURK</name>
<dbReference type="EMBL" id="PQSP01000001">
    <property type="protein sequence ID" value="RUS68241.1"/>
    <property type="molecule type" value="Genomic_DNA"/>
</dbReference>
<evidence type="ECO:0000313" key="1">
    <source>
        <dbReference type="EMBL" id="RUS68241.1"/>
    </source>
</evidence>
<comment type="caution">
    <text evidence="1">The sequence shown here is derived from an EMBL/GenBank/DDBJ whole genome shotgun (WGS) entry which is preliminary data.</text>
</comment>
<proteinExistence type="predicted"/>
<protein>
    <submittedName>
        <fullName evidence="1">Uncharacterized protein</fullName>
    </submittedName>
</protein>
<reference evidence="1 2" key="1">
    <citation type="submission" date="2018-01" db="EMBL/GenBank/DDBJ databases">
        <title>Saezia sanguinis gen. nov., sp. nov., in the order Burkholderiales isolated from human blood.</title>
        <authorList>
            <person name="Medina-Pascual M.J."/>
            <person name="Valdezate S."/>
            <person name="Monzon S."/>
            <person name="Cuesta I."/>
            <person name="Carrasco G."/>
            <person name="Villalon P."/>
            <person name="Saez-Nieto J.A."/>
        </authorList>
    </citation>
    <scope>NUCLEOTIDE SEQUENCE [LARGE SCALE GENOMIC DNA]</scope>
    <source>
        <strain evidence="1 2">CNM695-12</strain>
    </source>
</reference>
<evidence type="ECO:0000313" key="2">
    <source>
        <dbReference type="Proteomes" id="UP000286947"/>
    </source>
</evidence>
<gene>
    <name evidence="1" type="ORF">CUZ56_00728</name>
</gene>
<sequence>MNVDVHHKSGFVRLYLGPIIFCSAKHQVENAAGRG</sequence>
<dbReference type="AlphaFoldDB" id="A0A433SHM1"/>
<dbReference type="Proteomes" id="UP000286947">
    <property type="component" value="Unassembled WGS sequence"/>
</dbReference>
<accession>A0A433SHM1</accession>